<name>A0A0C2WWF7_AMAMK</name>
<sequence length="176" mass="19821">LYTRSMLRCRVGYPLYEPDPFSQLSKEYSRHGINVGDVGFIREDGTFDFMFNICPPRNSFINPPNLSGGFSLESPEHSETITMKPLPRATRIFPPTVTRTISGEYICEESEGAVLELPEGAIRAGAINRGRFADLAKRHGVEWYEYTKTRGRDISNGSLYLVTSFTKCTQWGLAVL</sequence>
<dbReference type="AlphaFoldDB" id="A0A0C2WWF7"/>
<accession>A0A0C2WWF7</accession>
<feature type="non-terminal residue" evidence="1">
    <location>
        <position position="176"/>
    </location>
</feature>
<evidence type="ECO:0000313" key="1">
    <source>
        <dbReference type="EMBL" id="KIL61146.1"/>
    </source>
</evidence>
<dbReference type="OrthoDB" id="3222453at2759"/>
<dbReference type="InParanoid" id="A0A0C2WWF7"/>
<dbReference type="HOGENOM" id="CLU_021108_5_1_1"/>
<dbReference type="EMBL" id="KN818288">
    <property type="protein sequence ID" value="KIL61146.1"/>
    <property type="molecule type" value="Genomic_DNA"/>
</dbReference>
<feature type="non-terminal residue" evidence="1">
    <location>
        <position position="1"/>
    </location>
</feature>
<evidence type="ECO:0000313" key="2">
    <source>
        <dbReference type="Proteomes" id="UP000054549"/>
    </source>
</evidence>
<keyword evidence="2" id="KW-1185">Reference proteome</keyword>
<organism evidence="1 2">
    <name type="scientific">Amanita muscaria (strain Koide BX008)</name>
    <dbReference type="NCBI Taxonomy" id="946122"/>
    <lineage>
        <taxon>Eukaryota</taxon>
        <taxon>Fungi</taxon>
        <taxon>Dikarya</taxon>
        <taxon>Basidiomycota</taxon>
        <taxon>Agaricomycotina</taxon>
        <taxon>Agaricomycetes</taxon>
        <taxon>Agaricomycetidae</taxon>
        <taxon>Agaricales</taxon>
        <taxon>Pluteineae</taxon>
        <taxon>Amanitaceae</taxon>
        <taxon>Amanita</taxon>
    </lineage>
</organism>
<proteinExistence type="predicted"/>
<reference evidence="1 2" key="1">
    <citation type="submission" date="2014-04" db="EMBL/GenBank/DDBJ databases">
        <title>Evolutionary Origins and Diversification of the Mycorrhizal Mutualists.</title>
        <authorList>
            <consortium name="DOE Joint Genome Institute"/>
            <consortium name="Mycorrhizal Genomics Consortium"/>
            <person name="Kohler A."/>
            <person name="Kuo A."/>
            <person name="Nagy L.G."/>
            <person name="Floudas D."/>
            <person name="Copeland A."/>
            <person name="Barry K.W."/>
            <person name="Cichocki N."/>
            <person name="Veneault-Fourrey C."/>
            <person name="LaButti K."/>
            <person name="Lindquist E.A."/>
            <person name="Lipzen A."/>
            <person name="Lundell T."/>
            <person name="Morin E."/>
            <person name="Murat C."/>
            <person name="Riley R."/>
            <person name="Ohm R."/>
            <person name="Sun H."/>
            <person name="Tunlid A."/>
            <person name="Henrissat B."/>
            <person name="Grigoriev I.V."/>
            <person name="Hibbett D.S."/>
            <person name="Martin F."/>
        </authorList>
    </citation>
    <scope>NUCLEOTIDE SEQUENCE [LARGE SCALE GENOMIC DNA]</scope>
    <source>
        <strain evidence="1 2">Koide BX008</strain>
    </source>
</reference>
<gene>
    <name evidence="1" type="ORF">M378DRAFT_55876</name>
</gene>
<protein>
    <submittedName>
        <fullName evidence="1">Uncharacterized protein</fullName>
    </submittedName>
</protein>
<dbReference type="Proteomes" id="UP000054549">
    <property type="component" value="Unassembled WGS sequence"/>
</dbReference>